<comment type="similarity">
    <text evidence="3">Belongs to the gas vesicle GvpK family.</text>
</comment>
<sequence>MALNVDEDSLKNGVLTLVVTLVEVIQQALETQALRRLEGGSLTEEEQNRLGEALLELDRAMEQLKNDNGITESVAELHSSLDDVVDDLVRRLVDPESGDGEPGRGLPWKR</sequence>
<organism evidence="4 5">
    <name type="scientific">Leifsonia shinshuensis</name>
    <dbReference type="NCBI Taxonomy" id="150026"/>
    <lineage>
        <taxon>Bacteria</taxon>
        <taxon>Bacillati</taxon>
        <taxon>Actinomycetota</taxon>
        <taxon>Actinomycetes</taxon>
        <taxon>Micrococcales</taxon>
        <taxon>Microbacteriaceae</taxon>
        <taxon>Leifsonia</taxon>
    </lineage>
</organism>
<evidence type="ECO:0000256" key="3">
    <source>
        <dbReference type="ARBA" id="ARBA00035659"/>
    </source>
</evidence>
<keyword evidence="4" id="KW-0131">Cell cycle</keyword>
<dbReference type="RefSeq" id="WP_179604379.1">
    <property type="nucleotide sequence ID" value="NZ_BAABEH010000001.1"/>
</dbReference>
<keyword evidence="4" id="KW-0132">Cell division</keyword>
<keyword evidence="1" id="KW-0304">Gas vesicle</keyword>
<gene>
    <name evidence="4" type="ORF">HNR13_000606</name>
</gene>
<dbReference type="GO" id="GO:0031411">
    <property type="term" value="C:gas vesicle"/>
    <property type="evidence" value="ECO:0007669"/>
    <property type="project" value="UniProtKB-SubCell"/>
</dbReference>
<accession>A0A853CPT6</accession>
<evidence type="ECO:0000256" key="2">
    <source>
        <dbReference type="ARBA" id="ARBA00035108"/>
    </source>
</evidence>
<comment type="caution">
    <text evidence="4">The sequence shown here is derived from an EMBL/GenBank/DDBJ whole genome shotgun (WGS) entry which is preliminary data.</text>
</comment>
<protein>
    <submittedName>
        <fullName evidence="4">FtsZ-binding cell division protein ZapB</fullName>
    </submittedName>
</protein>
<evidence type="ECO:0000313" key="4">
    <source>
        <dbReference type="EMBL" id="NYJ22319.1"/>
    </source>
</evidence>
<dbReference type="PANTHER" id="PTHR40137">
    <property type="entry name" value="PROTEIN GVPK 1"/>
    <property type="match status" value="1"/>
</dbReference>
<reference evidence="4 5" key="1">
    <citation type="submission" date="2020-07" db="EMBL/GenBank/DDBJ databases">
        <title>Sequencing the genomes of 1000 actinobacteria strains.</title>
        <authorList>
            <person name="Klenk H.-P."/>
        </authorList>
    </citation>
    <scope>NUCLEOTIDE SEQUENCE [LARGE SCALE GENOMIC DNA]</scope>
    <source>
        <strain evidence="4 5">DSM 15165</strain>
    </source>
</reference>
<dbReference type="InterPro" id="IPR007805">
    <property type="entry name" value="GvpK"/>
</dbReference>
<dbReference type="AlphaFoldDB" id="A0A853CPT6"/>
<dbReference type="GO" id="GO:0031412">
    <property type="term" value="P:gas vesicle organization"/>
    <property type="evidence" value="ECO:0007669"/>
    <property type="project" value="InterPro"/>
</dbReference>
<evidence type="ECO:0000256" key="1">
    <source>
        <dbReference type="ARBA" id="ARBA00022987"/>
    </source>
</evidence>
<comment type="subcellular location">
    <subcellularLocation>
        <location evidence="2">Gas vesicle</location>
    </subcellularLocation>
</comment>
<dbReference type="PANTHER" id="PTHR40137:SF2">
    <property type="entry name" value="PROTEIN GVPK 1"/>
    <property type="match status" value="1"/>
</dbReference>
<dbReference type="EMBL" id="JACCFL010000001">
    <property type="protein sequence ID" value="NYJ22319.1"/>
    <property type="molecule type" value="Genomic_DNA"/>
</dbReference>
<evidence type="ECO:0000313" key="5">
    <source>
        <dbReference type="Proteomes" id="UP000578352"/>
    </source>
</evidence>
<name>A0A853CPT6_9MICO</name>
<dbReference type="Pfam" id="PF05121">
    <property type="entry name" value="GvpK"/>
    <property type="match status" value="1"/>
</dbReference>
<dbReference type="Proteomes" id="UP000578352">
    <property type="component" value="Unassembled WGS sequence"/>
</dbReference>
<proteinExistence type="inferred from homology"/>
<dbReference type="GO" id="GO:0051301">
    <property type="term" value="P:cell division"/>
    <property type="evidence" value="ECO:0007669"/>
    <property type="project" value="UniProtKB-KW"/>
</dbReference>